<sequence>MPSDPIVGQIFVTVKPDLSQLRAMLLDIVAVIDKYDNGDETASD</sequence>
<accession>A0AB72Z1Q7</accession>
<reference evidence="1 2" key="1">
    <citation type="submission" date="2010-10" db="EMBL/GenBank/DDBJ databases">
        <authorList>
            <person name="Durkin A.S."/>
            <person name="Madupu R."/>
            <person name="Torralba M."/>
            <person name="Gillis M."/>
            <person name="Methe B."/>
            <person name="Sutton G."/>
            <person name="Nelson K.E."/>
        </authorList>
    </citation>
    <scope>NUCLEOTIDE SEQUENCE [LARGE SCALE GENOMIC DNA]</scope>
    <source>
        <strain evidence="1 2">JCVIHMP022</strain>
    </source>
</reference>
<name>A0AB72Z1Q7_9BIFI</name>
<dbReference type="Proteomes" id="UP000003457">
    <property type="component" value="Unassembled WGS sequence"/>
</dbReference>
<evidence type="ECO:0000313" key="2">
    <source>
        <dbReference type="Proteomes" id="UP000003457"/>
    </source>
</evidence>
<gene>
    <name evidence="1" type="ORF">HMPREF9003_2243</name>
</gene>
<dbReference type="EMBL" id="AEHJ01000015">
    <property type="protein sequence ID" value="EFO78082.1"/>
    <property type="molecule type" value="Genomic_DNA"/>
</dbReference>
<organism evidence="1 2">
    <name type="scientific">Bifidobacterium dentium JCVIHMP022</name>
    <dbReference type="NCBI Taxonomy" id="553191"/>
    <lineage>
        <taxon>Bacteria</taxon>
        <taxon>Bacillati</taxon>
        <taxon>Actinomycetota</taxon>
        <taxon>Actinomycetes</taxon>
        <taxon>Bifidobacteriales</taxon>
        <taxon>Bifidobacteriaceae</taxon>
        <taxon>Bifidobacterium</taxon>
    </lineage>
</organism>
<comment type="caution">
    <text evidence="1">The sequence shown here is derived from an EMBL/GenBank/DDBJ whole genome shotgun (WGS) entry which is preliminary data.</text>
</comment>
<dbReference type="RefSeq" id="WP_003842361.1">
    <property type="nucleotide sequence ID" value="NZ_AEHJ01000015.1"/>
</dbReference>
<proteinExistence type="predicted"/>
<evidence type="ECO:0000313" key="1">
    <source>
        <dbReference type="EMBL" id="EFO78082.1"/>
    </source>
</evidence>
<dbReference type="AlphaFoldDB" id="A0AB72Z1Q7"/>
<protein>
    <submittedName>
        <fullName evidence="1">Uncharacterized protein</fullName>
    </submittedName>
</protein>